<reference evidence="2 3" key="1">
    <citation type="submission" date="2023-03" db="EMBL/GenBank/DDBJ databases">
        <title>WGS of Gossypium arboreum.</title>
        <authorList>
            <person name="Yu D."/>
        </authorList>
    </citation>
    <scope>NUCLEOTIDE SEQUENCE [LARGE SCALE GENOMIC DNA]</scope>
    <source>
        <tissue evidence="2">Leaf</tissue>
    </source>
</reference>
<accession>A0ABR0P2Z8</accession>
<dbReference type="EMBL" id="JARKNE010000008">
    <property type="protein sequence ID" value="KAK5812972.1"/>
    <property type="molecule type" value="Genomic_DNA"/>
</dbReference>
<name>A0ABR0P2Z8_GOSAR</name>
<dbReference type="Proteomes" id="UP001358586">
    <property type="component" value="Chromosome 8"/>
</dbReference>
<gene>
    <name evidence="2" type="ORF">PVK06_028418</name>
</gene>
<organism evidence="2 3">
    <name type="scientific">Gossypium arboreum</name>
    <name type="common">Tree cotton</name>
    <name type="synonym">Gossypium nanking</name>
    <dbReference type="NCBI Taxonomy" id="29729"/>
    <lineage>
        <taxon>Eukaryota</taxon>
        <taxon>Viridiplantae</taxon>
        <taxon>Streptophyta</taxon>
        <taxon>Embryophyta</taxon>
        <taxon>Tracheophyta</taxon>
        <taxon>Spermatophyta</taxon>
        <taxon>Magnoliopsida</taxon>
        <taxon>eudicotyledons</taxon>
        <taxon>Gunneridae</taxon>
        <taxon>Pentapetalae</taxon>
        <taxon>rosids</taxon>
        <taxon>malvids</taxon>
        <taxon>Malvales</taxon>
        <taxon>Malvaceae</taxon>
        <taxon>Malvoideae</taxon>
        <taxon>Gossypium</taxon>
    </lineage>
</organism>
<sequence length="136" mass="15720">MEHDQEDGILIGEEGKKRARGENEDEINNSMNRNRRVLEDERENLDHLLSSIEKCISEEENQDLLRPYTAEELREALFTMGPTKTPGIEELSKYALNSDNILLAYEILHTLKQKRNGKKGLMAVKLDMSKAYDRVE</sequence>
<evidence type="ECO:0000313" key="3">
    <source>
        <dbReference type="Proteomes" id="UP001358586"/>
    </source>
</evidence>
<feature type="compositionally biased region" description="Basic and acidic residues" evidence="1">
    <location>
        <begin position="13"/>
        <end position="22"/>
    </location>
</feature>
<evidence type="ECO:0008006" key="4">
    <source>
        <dbReference type="Google" id="ProtNLM"/>
    </source>
</evidence>
<evidence type="ECO:0000313" key="2">
    <source>
        <dbReference type="EMBL" id="KAK5812972.1"/>
    </source>
</evidence>
<keyword evidence="3" id="KW-1185">Reference proteome</keyword>
<feature type="region of interest" description="Disordered" evidence="1">
    <location>
        <begin position="1"/>
        <end position="35"/>
    </location>
</feature>
<proteinExistence type="predicted"/>
<evidence type="ECO:0000256" key="1">
    <source>
        <dbReference type="SAM" id="MobiDB-lite"/>
    </source>
</evidence>
<protein>
    <recommendedName>
        <fullName evidence="4">Reverse transcriptase</fullName>
    </recommendedName>
</protein>
<comment type="caution">
    <text evidence="2">The sequence shown here is derived from an EMBL/GenBank/DDBJ whole genome shotgun (WGS) entry which is preliminary data.</text>
</comment>